<feature type="region of interest" description="Disordered" evidence="1">
    <location>
        <begin position="91"/>
        <end position="118"/>
    </location>
</feature>
<keyword evidence="6" id="KW-1185">Reference proteome</keyword>
<evidence type="ECO:0000256" key="1">
    <source>
        <dbReference type="SAM" id="MobiDB-lite"/>
    </source>
</evidence>
<gene>
    <name evidence="3" type="ORF">H1D44_19650</name>
    <name evidence="4" type="ORF">HOP48_19985</name>
</gene>
<dbReference type="Proteomes" id="UP000814353">
    <property type="component" value="Unassembled WGS sequence"/>
</dbReference>
<organism evidence="3 5">
    <name type="scientific">Billgrantia kenyensis</name>
    <dbReference type="NCBI Taxonomy" id="321266"/>
    <lineage>
        <taxon>Bacteria</taxon>
        <taxon>Pseudomonadati</taxon>
        <taxon>Pseudomonadota</taxon>
        <taxon>Gammaproteobacteria</taxon>
        <taxon>Oceanospirillales</taxon>
        <taxon>Halomonadaceae</taxon>
        <taxon>Billgrantia</taxon>
    </lineage>
</organism>
<accession>A0A7V9W4W6</accession>
<dbReference type="AlphaFoldDB" id="A0A7V9W4W6"/>
<dbReference type="Pfam" id="PF03374">
    <property type="entry name" value="ANT"/>
    <property type="match status" value="1"/>
</dbReference>
<name>A0A7V9W4W6_9GAMM</name>
<evidence type="ECO:0000313" key="4">
    <source>
        <dbReference type="EMBL" id="MCG6663809.1"/>
    </source>
</evidence>
<reference evidence="3 5" key="2">
    <citation type="submission" date="2020-07" db="EMBL/GenBank/DDBJ databases">
        <title>Identification of Halomonas strains.</title>
        <authorList>
            <person name="Xiao Z."/>
            <person name="Shen J."/>
        </authorList>
    </citation>
    <scope>NUCLEOTIDE SEQUENCE [LARGE SCALE GENOMIC DNA]</scope>
    <source>
        <strain evidence="3 5">DSM 17331</strain>
    </source>
</reference>
<sequence length="118" mass="12847">MRTYTLDPAAALLNLGRNTLTRRLRQAGMLGPDNLPAGAYRGGRLLRVKTGTYRHPVAGWTHYGRTEVTDAGLDHIAEKLGIDIDHLPVLHATRQPPRTTQRPLGEGSCQLPSRSGAS</sequence>
<dbReference type="EMBL" id="JABFUB010000035">
    <property type="protein sequence ID" value="MCG6663809.1"/>
    <property type="molecule type" value="Genomic_DNA"/>
</dbReference>
<protein>
    <submittedName>
        <fullName evidence="3">Phage antirepressor KilAC domain-containing protein</fullName>
    </submittedName>
</protein>
<feature type="domain" description="Antirepressor protein C-terminal" evidence="2">
    <location>
        <begin position="3"/>
        <end position="80"/>
    </location>
</feature>
<evidence type="ECO:0000313" key="5">
    <source>
        <dbReference type="Proteomes" id="UP000518091"/>
    </source>
</evidence>
<evidence type="ECO:0000259" key="2">
    <source>
        <dbReference type="Pfam" id="PF03374"/>
    </source>
</evidence>
<dbReference type="RefSeq" id="WP_181516968.1">
    <property type="nucleotide sequence ID" value="NZ_JABFUB010000035.1"/>
</dbReference>
<reference evidence="4 6" key="1">
    <citation type="submission" date="2020-05" db="EMBL/GenBank/DDBJ databases">
        <title>Comparative genomic analysis of denitrifying bacteria from Halomonas genus.</title>
        <authorList>
            <person name="Wang L."/>
            <person name="Shao Z."/>
        </authorList>
    </citation>
    <scope>NUCLEOTIDE SEQUENCE [LARGE SCALE GENOMIC DNA]</scope>
    <source>
        <strain evidence="4 6">DSM 17331</strain>
    </source>
</reference>
<dbReference type="GO" id="GO:0003677">
    <property type="term" value="F:DNA binding"/>
    <property type="evidence" value="ECO:0007669"/>
    <property type="project" value="InterPro"/>
</dbReference>
<proteinExistence type="predicted"/>
<evidence type="ECO:0000313" key="3">
    <source>
        <dbReference type="EMBL" id="MBA2781096.1"/>
    </source>
</evidence>
<dbReference type="InterPro" id="IPR005039">
    <property type="entry name" value="Ant_C"/>
</dbReference>
<dbReference type="Proteomes" id="UP000518091">
    <property type="component" value="Unassembled WGS sequence"/>
</dbReference>
<dbReference type="EMBL" id="JACEFT010000046">
    <property type="protein sequence ID" value="MBA2781096.1"/>
    <property type="molecule type" value="Genomic_DNA"/>
</dbReference>
<evidence type="ECO:0000313" key="6">
    <source>
        <dbReference type="Proteomes" id="UP000814353"/>
    </source>
</evidence>
<comment type="caution">
    <text evidence="3">The sequence shown here is derived from an EMBL/GenBank/DDBJ whole genome shotgun (WGS) entry which is preliminary data.</text>
</comment>